<feature type="compositionally biased region" description="Polar residues" evidence="1">
    <location>
        <begin position="1"/>
        <end position="12"/>
    </location>
</feature>
<protein>
    <recommendedName>
        <fullName evidence="2">BTB domain-containing protein</fullName>
    </recommendedName>
</protein>
<proteinExistence type="predicted"/>
<feature type="region of interest" description="Disordered" evidence="1">
    <location>
        <begin position="1"/>
        <end position="49"/>
    </location>
</feature>
<sequence>MHRSESQNTYDWLSTWGPESRRASDSMRSDRGDWRATPGRDSSSVPTDYSDYSDDHYVAANVKIASHPGHYMNHEACHLINAGSMEYWASLPGQTRDQAFVFEFEQGHVLAAVEWKDRGDGMGVQRLALEAKVNGEWQKLSTWTASRKPDWQVHKMTMSIRSSLWRLTFHSNHGDENHLVVQAVRFVTKIQKTEPAHNVGYPQKITRQIWGDRRFTDVEVICGGKTFPVHRAVLAAASTVFAAMLDTEMKESQAREIIISDSDEESVQHMLEYIYTGCVAERAGCGMIVLGHKYDIPGLVEYASPVAPRPEFGAPSGF</sequence>
<dbReference type="Proteomes" id="UP001178507">
    <property type="component" value="Unassembled WGS sequence"/>
</dbReference>
<dbReference type="PANTHER" id="PTHR24413">
    <property type="entry name" value="SPECKLE-TYPE POZ PROTEIN"/>
    <property type="match status" value="1"/>
</dbReference>
<name>A0AA36JRL5_9DINO</name>
<dbReference type="SUPFAM" id="SSF54695">
    <property type="entry name" value="POZ domain"/>
    <property type="match status" value="1"/>
</dbReference>
<dbReference type="InterPro" id="IPR011333">
    <property type="entry name" value="SKP1/BTB/POZ_sf"/>
</dbReference>
<evidence type="ECO:0000313" key="4">
    <source>
        <dbReference type="Proteomes" id="UP001178507"/>
    </source>
</evidence>
<accession>A0AA36JRL5</accession>
<dbReference type="PROSITE" id="PS50097">
    <property type="entry name" value="BTB"/>
    <property type="match status" value="1"/>
</dbReference>
<reference evidence="3" key="1">
    <citation type="submission" date="2023-08" db="EMBL/GenBank/DDBJ databases">
        <authorList>
            <person name="Chen Y."/>
            <person name="Shah S."/>
            <person name="Dougan E. K."/>
            <person name="Thang M."/>
            <person name="Chan C."/>
        </authorList>
    </citation>
    <scope>NUCLEOTIDE SEQUENCE</scope>
</reference>
<feature type="compositionally biased region" description="Basic and acidic residues" evidence="1">
    <location>
        <begin position="19"/>
        <end position="34"/>
    </location>
</feature>
<dbReference type="Gene3D" id="3.30.710.10">
    <property type="entry name" value="Potassium Channel Kv1.1, Chain A"/>
    <property type="match status" value="1"/>
</dbReference>
<dbReference type="CDD" id="cd18186">
    <property type="entry name" value="BTB_POZ_ZBTB_KLHL-like"/>
    <property type="match status" value="1"/>
</dbReference>
<evidence type="ECO:0000313" key="3">
    <source>
        <dbReference type="EMBL" id="CAJ1409884.1"/>
    </source>
</evidence>
<evidence type="ECO:0000259" key="2">
    <source>
        <dbReference type="PROSITE" id="PS50097"/>
    </source>
</evidence>
<feature type="domain" description="BTB" evidence="2">
    <location>
        <begin position="216"/>
        <end position="283"/>
    </location>
</feature>
<dbReference type="EMBL" id="CAUJNA010003793">
    <property type="protein sequence ID" value="CAJ1409884.1"/>
    <property type="molecule type" value="Genomic_DNA"/>
</dbReference>
<comment type="caution">
    <text evidence="3">The sequence shown here is derived from an EMBL/GenBank/DDBJ whole genome shotgun (WGS) entry which is preliminary data.</text>
</comment>
<evidence type="ECO:0000256" key="1">
    <source>
        <dbReference type="SAM" id="MobiDB-lite"/>
    </source>
</evidence>
<dbReference type="InterPro" id="IPR000210">
    <property type="entry name" value="BTB/POZ_dom"/>
</dbReference>
<keyword evidence="4" id="KW-1185">Reference proteome</keyword>
<dbReference type="AlphaFoldDB" id="A0AA36JRL5"/>
<gene>
    <name evidence="3" type="ORF">EVOR1521_LOCUS30862</name>
</gene>
<dbReference type="SMART" id="SM00225">
    <property type="entry name" value="BTB"/>
    <property type="match status" value="1"/>
</dbReference>
<organism evidence="3 4">
    <name type="scientific">Effrenium voratum</name>
    <dbReference type="NCBI Taxonomy" id="2562239"/>
    <lineage>
        <taxon>Eukaryota</taxon>
        <taxon>Sar</taxon>
        <taxon>Alveolata</taxon>
        <taxon>Dinophyceae</taxon>
        <taxon>Suessiales</taxon>
        <taxon>Symbiodiniaceae</taxon>
        <taxon>Effrenium</taxon>
    </lineage>
</organism>
<dbReference type="Pfam" id="PF00651">
    <property type="entry name" value="BTB"/>
    <property type="match status" value="1"/>
</dbReference>